<gene>
    <name evidence="1" type="ORF">MDA_GLEAN10021367</name>
</gene>
<keyword evidence="2" id="KW-1185">Reference proteome</keyword>
<dbReference type="AlphaFoldDB" id="L5LSN0"/>
<sequence length="136" mass="14695">MGARASINSAFVWLVDFRDGRASKGQRRPMCLGRNPASADELLSVLVLHWVGLRGQECIARTADIKGFRIAEQLPMVNPDANIGMIHMGKVFENQTSKRAVVPQGRPMGIQTLANQISHSQKGPGVQNDGSCLATA</sequence>
<dbReference type="Proteomes" id="UP000010556">
    <property type="component" value="Unassembled WGS sequence"/>
</dbReference>
<name>L5LSN0_MYODS</name>
<organism evidence="1 2">
    <name type="scientific">Myotis davidii</name>
    <name type="common">David's myotis</name>
    <dbReference type="NCBI Taxonomy" id="225400"/>
    <lineage>
        <taxon>Eukaryota</taxon>
        <taxon>Metazoa</taxon>
        <taxon>Chordata</taxon>
        <taxon>Craniata</taxon>
        <taxon>Vertebrata</taxon>
        <taxon>Euteleostomi</taxon>
        <taxon>Mammalia</taxon>
        <taxon>Eutheria</taxon>
        <taxon>Laurasiatheria</taxon>
        <taxon>Chiroptera</taxon>
        <taxon>Yangochiroptera</taxon>
        <taxon>Vespertilionidae</taxon>
        <taxon>Myotis</taxon>
    </lineage>
</organism>
<protein>
    <submittedName>
        <fullName evidence="1">Uncharacterized protein</fullName>
    </submittedName>
</protein>
<proteinExistence type="predicted"/>
<dbReference type="EMBL" id="KB109238">
    <property type="protein sequence ID" value="ELK28463.1"/>
    <property type="molecule type" value="Genomic_DNA"/>
</dbReference>
<evidence type="ECO:0000313" key="2">
    <source>
        <dbReference type="Proteomes" id="UP000010556"/>
    </source>
</evidence>
<accession>L5LSN0</accession>
<reference evidence="2" key="1">
    <citation type="journal article" date="2013" name="Science">
        <title>Comparative analysis of bat genomes provides insight into the evolution of flight and immunity.</title>
        <authorList>
            <person name="Zhang G."/>
            <person name="Cowled C."/>
            <person name="Shi Z."/>
            <person name="Huang Z."/>
            <person name="Bishop-Lilly K.A."/>
            <person name="Fang X."/>
            <person name="Wynne J.W."/>
            <person name="Xiong Z."/>
            <person name="Baker M.L."/>
            <person name="Zhao W."/>
            <person name="Tachedjian M."/>
            <person name="Zhu Y."/>
            <person name="Zhou P."/>
            <person name="Jiang X."/>
            <person name="Ng J."/>
            <person name="Yang L."/>
            <person name="Wu L."/>
            <person name="Xiao J."/>
            <person name="Feng Y."/>
            <person name="Chen Y."/>
            <person name="Sun X."/>
            <person name="Zhang Y."/>
            <person name="Marsh G.A."/>
            <person name="Crameri G."/>
            <person name="Broder C.C."/>
            <person name="Frey K.G."/>
            <person name="Wang L.F."/>
            <person name="Wang J."/>
        </authorList>
    </citation>
    <scope>NUCLEOTIDE SEQUENCE [LARGE SCALE GENOMIC DNA]</scope>
</reference>
<evidence type="ECO:0000313" key="1">
    <source>
        <dbReference type="EMBL" id="ELK28463.1"/>
    </source>
</evidence>